<feature type="site" description="Transition state stabilizer" evidence="6">
    <location>
        <position position="24"/>
    </location>
</feature>
<gene>
    <name evidence="8" type="primary">exoA_2</name>
    <name evidence="8" type="ORF">CCUG60884_01266</name>
</gene>
<feature type="binding site" evidence="5">
    <location>
        <position position="123"/>
    </location>
    <ligand>
        <name>Mg(2+)</name>
        <dbReference type="ChEBI" id="CHEBI:18420"/>
        <label>1</label>
    </ligand>
</feature>
<dbReference type="InterPro" id="IPR004808">
    <property type="entry name" value="AP_endonuc_1"/>
</dbReference>
<reference evidence="8 9" key="1">
    <citation type="journal article" date="2019" name="Sci. Rep.">
        <title>Extended insight into the Mycobacterium chelonae-abscessus complex through whole genome sequencing of Mycobacterium salmoniphilum outbreak and Mycobacterium salmoniphilum-like strains.</title>
        <authorList>
            <person name="Behra P.R.K."/>
            <person name="Das S."/>
            <person name="Pettersson B.M.F."/>
            <person name="Shirreff L."/>
            <person name="DuCote T."/>
            <person name="Jacobsson K.G."/>
            <person name="Ennis D.G."/>
            <person name="Kirsebom L.A."/>
        </authorList>
    </citation>
    <scope>NUCLEOTIDE SEQUENCE [LARGE SCALE GENOMIC DNA]</scope>
    <source>
        <strain evidence="8 9">CCUG 60884</strain>
    </source>
</reference>
<organism evidence="8 9">
    <name type="scientific">Mycobacteroides salmoniphilum</name>
    <dbReference type="NCBI Taxonomy" id="404941"/>
    <lineage>
        <taxon>Bacteria</taxon>
        <taxon>Bacillati</taxon>
        <taxon>Actinomycetota</taxon>
        <taxon>Actinomycetes</taxon>
        <taxon>Mycobacteriales</taxon>
        <taxon>Mycobacteriaceae</taxon>
        <taxon>Mycobacteroides</taxon>
    </lineage>
</organism>
<dbReference type="Pfam" id="PF03372">
    <property type="entry name" value="Exo_endo_phos"/>
    <property type="match status" value="1"/>
</dbReference>
<feature type="domain" description="Endonuclease/exonuclease/phosphatase" evidence="7">
    <location>
        <begin position="4"/>
        <end position="123"/>
    </location>
</feature>
<dbReference type="NCBIfam" id="TIGR00633">
    <property type="entry name" value="xth"/>
    <property type="match status" value="1"/>
</dbReference>
<keyword evidence="3 8" id="KW-0378">Hydrolase</keyword>
<keyword evidence="4 5" id="KW-0460">Magnesium</keyword>
<name>A0A4R8SUZ1_9MYCO</name>
<protein>
    <submittedName>
        <fullName evidence="8">Exodeoxyribonuclease</fullName>
        <ecNumber evidence="8">3.1.11.2</ecNumber>
    </submittedName>
</protein>
<evidence type="ECO:0000256" key="3">
    <source>
        <dbReference type="ARBA" id="ARBA00022801"/>
    </source>
</evidence>
<dbReference type="PANTHER" id="PTHR43250">
    <property type="entry name" value="EXODEOXYRIBONUCLEASE III"/>
    <property type="match status" value="1"/>
</dbReference>
<evidence type="ECO:0000313" key="9">
    <source>
        <dbReference type="Proteomes" id="UP000294604"/>
    </source>
</evidence>
<sequence length="131" mass="14428">MRDEAAGWLAADPAAQIALVGDWNIAPTDDDIWSIEAYQGSTHVSEPERTAFTAMTDIGFADVVRPFTPGPGVYTYWDYTQLSFPKKRGMRIDFVLGSPEFTKRVGDAHIDREERKGKGASDHAPVVVELG</sequence>
<evidence type="ECO:0000256" key="2">
    <source>
        <dbReference type="ARBA" id="ARBA00022723"/>
    </source>
</evidence>
<feature type="binding site" evidence="5">
    <location>
        <position position="24"/>
    </location>
    <ligand>
        <name>Mg(2+)</name>
        <dbReference type="ChEBI" id="CHEBI:18420"/>
        <label>1</label>
    </ligand>
</feature>
<comment type="caution">
    <text evidence="8">The sequence shown here is derived from an EMBL/GenBank/DDBJ whole genome shotgun (WGS) entry which is preliminary data.</text>
</comment>
<dbReference type="InterPro" id="IPR037493">
    <property type="entry name" value="ExoIII-like"/>
</dbReference>
<comment type="similarity">
    <text evidence="1">Belongs to the DNA repair enzymes AP/ExoA family.</text>
</comment>
<dbReference type="GO" id="GO:0006281">
    <property type="term" value="P:DNA repair"/>
    <property type="evidence" value="ECO:0007669"/>
    <property type="project" value="InterPro"/>
</dbReference>
<keyword evidence="2 5" id="KW-0479">Metal-binding</keyword>
<proteinExistence type="inferred from homology"/>
<dbReference type="EC" id="3.1.11.2" evidence="8"/>
<dbReference type="AlphaFoldDB" id="A0A4R8SUZ1"/>
<feature type="binding site" evidence="5">
    <location>
        <position position="122"/>
    </location>
    <ligand>
        <name>Mg(2+)</name>
        <dbReference type="ChEBI" id="CHEBI:18420"/>
        <label>1</label>
    </ligand>
</feature>
<feature type="binding site" evidence="5">
    <location>
        <position position="22"/>
    </location>
    <ligand>
        <name>Mg(2+)</name>
        <dbReference type="ChEBI" id="CHEBI:18420"/>
        <label>1</label>
    </ligand>
</feature>
<feature type="site" description="Important for catalytic activity" evidence="6">
    <location>
        <position position="93"/>
    </location>
</feature>
<evidence type="ECO:0000256" key="6">
    <source>
        <dbReference type="PIRSR" id="PIRSR604808-3"/>
    </source>
</evidence>
<keyword evidence="5" id="KW-0464">Manganese</keyword>
<comment type="cofactor">
    <cofactor evidence="5">
        <name>Mg(2+)</name>
        <dbReference type="ChEBI" id="CHEBI:18420"/>
    </cofactor>
    <cofactor evidence="5">
        <name>Mn(2+)</name>
        <dbReference type="ChEBI" id="CHEBI:29035"/>
    </cofactor>
    <text evidence="5">Probably binds two magnesium or manganese ions per subunit.</text>
</comment>
<dbReference type="InterPro" id="IPR005135">
    <property type="entry name" value="Endo/exonuclease/phosphatase"/>
</dbReference>
<evidence type="ECO:0000256" key="1">
    <source>
        <dbReference type="ARBA" id="ARBA00007092"/>
    </source>
</evidence>
<accession>A0A4R8SUZ1</accession>
<dbReference type="EMBL" id="PECL01000007">
    <property type="protein sequence ID" value="TEA06129.1"/>
    <property type="molecule type" value="Genomic_DNA"/>
</dbReference>
<dbReference type="GO" id="GO:0008311">
    <property type="term" value="F:double-stranded DNA 3'-5' DNA exonuclease activity"/>
    <property type="evidence" value="ECO:0007669"/>
    <property type="project" value="UniProtKB-EC"/>
</dbReference>
<feature type="site" description="Interaction with DNA substrate" evidence="6">
    <location>
        <position position="123"/>
    </location>
</feature>
<dbReference type="InterPro" id="IPR036691">
    <property type="entry name" value="Endo/exonu/phosph_ase_sf"/>
</dbReference>
<dbReference type="SUPFAM" id="SSF56219">
    <property type="entry name" value="DNase I-like"/>
    <property type="match status" value="1"/>
</dbReference>
<evidence type="ECO:0000259" key="7">
    <source>
        <dbReference type="Pfam" id="PF03372"/>
    </source>
</evidence>
<dbReference type="GO" id="GO:0046872">
    <property type="term" value="F:metal ion binding"/>
    <property type="evidence" value="ECO:0007669"/>
    <property type="project" value="UniProtKB-KW"/>
</dbReference>
<evidence type="ECO:0000313" key="8">
    <source>
        <dbReference type="EMBL" id="TEA06129.1"/>
    </source>
</evidence>
<dbReference type="Gene3D" id="3.60.10.10">
    <property type="entry name" value="Endonuclease/exonuclease/phosphatase"/>
    <property type="match status" value="1"/>
</dbReference>
<dbReference type="PANTHER" id="PTHR43250:SF2">
    <property type="entry name" value="EXODEOXYRIBONUCLEASE III"/>
    <property type="match status" value="1"/>
</dbReference>
<dbReference type="Proteomes" id="UP000294604">
    <property type="component" value="Unassembled WGS sequence"/>
</dbReference>
<evidence type="ECO:0000256" key="4">
    <source>
        <dbReference type="ARBA" id="ARBA00022842"/>
    </source>
</evidence>
<evidence type="ECO:0000256" key="5">
    <source>
        <dbReference type="PIRSR" id="PIRSR604808-2"/>
    </source>
</evidence>